<evidence type="ECO:0000313" key="2">
    <source>
        <dbReference type="EMBL" id="RVW08918.1"/>
    </source>
</evidence>
<evidence type="ECO:0000313" key="3">
    <source>
        <dbReference type="Proteomes" id="UP000286208"/>
    </source>
</evidence>
<feature type="region of interest" description="Disordered" evidence="1">
    <location>
        <begin position="87"/>
        <end position="113"/>
    </location>
</feature>
<comment type="caution">
    <text evidence="2">The sequence shown here is derived from an EMBL/GenBank/DDBJ whole genome shotgun (WGS) entry which is preliminary data.</text>
</comment>
<proteinExistence type="predicted"/>
<organism evidence="2 3">
    <name type="scientific">Prescottella agglutinans</name>
    <dbReference type="NCBI Taxonomy" id="1644129"/>
    <lineage>
        <taxon>Bacteria</taxon>
        <taxon>Bacillati</taxon>
        <taxon>Actinomycetota</taxon>
        <taxon>Actinomycetes</taxon>
        <taxon>Mycobacteriales</taxon>
        <taxon>Nocardiaceae</taxon>
        <taxon>Prescottella</taxon>
    </lineage>
</organism>
<sequence>MCVVATVSAAAVVDTAGAEPPGPTPCAWRFMSDGEVLDVAFPDENAAYWVLPYALGARDSIEVSGTYPSARYFSLNTYSTDLDTTDTLRDDQILPDPGSGNPFSDPDAQTLPPDRRRWHATLVPGPADHARNEIRALLDDGAPVGFLIVRVYVPDDPASPSGGVALPDITYRLGGSTIPVQPCSQPFDPRTLPGPVADTGQWVVDRAIERAASGAFRADTPEATFVNPASTSGLFPNGDNKYIGAVLTYEAGRVAVVRGRAPAFPDTRAGVSPTESGQQVRYWSMCQNDLVSPYPVVACAGDFQTALDGDGRYTYVVAAPGDVPSDVEPTVTVLPWGSTDVPKKLLILRNMLPTAAFYPLSIQASQDRGTAPAVTMGDYYPEVTYCSAATFEKQGYAGCFEGDPP</sequence>
<keyword evidence="3" id="KW-1185">Reference proteome</keyword>
<gene>
    <name evidence="2" type="ORF">EGT67_14095</name>
</gene>
<dbReference type="Proteomes" id="UP000286208">
    <property type="component" value="Unassembled WGS sequence"/>
</dbReference>
<dbReference type="OrthoDB" id="9146291at2"/>
<name>A0A3S3AND4_9NOCA</name>
<dbReference type="AlphaFoldDB" id="A0A3S3AND4"/>
<protein>
    <submittedName>
        <fullName evidence="2">Uncharacterized protein</fullName>
    </submittedName>
</protein>
<reference evidence="2 3" key="1">
    <citation type="submission" date="2018-11" db="EMBL/GenBank/DDBJ databases">
        <title>Rhodococcus spongicola sp. nov. and Rhodococcus xishaensis sp. nov. from marine sponges.</title>
        <authorList>
            <person name="Li L."/>
            <person name="Lin H.W."/>
        </authorList>
    </citation>
    <scope>NUCLEOTIDE SEQUENCE [LARGE SCALE GENOMIC DNA]</scope>
    <source>
        <strain evidence="2 3">CCTCC AB2014297</strain>
    </source>
</reference>
<accession>A0A3S3AND4</accession>
<dbReference type="EMBL" id="RKLP01000007">
    <property type="protein sequence ID" value="RVW08918.1"/>
    <property type="molecule type" value="Genomic_DNA"/>
</dbReference>
<evidence type="ECO:0000256" key="1">
    <source>
        <dbReference type="SAM" id="MobiDB-lite"/>
    </source>
</evidence>